<gene>
    <name evidence="1" type="ORF">CWS20_02360</name>
</gene>
<dbReference type="RefSeq" id="WP_066197297.1">
    <property type="nucleotide sequence ID" value="NZ_JAFDQP010000005.1"/>
</dbReference>
<dbReference type="AlphaFoldDB" id="A0A2N0ZLT6"/>
<name>A0A2N0ZLT6_9BACI</name>
<dbReference type="Proteomes" id="UP000233343">
    <property type="component" value="Unassembled WGS sequence"/>
</dbReference>
<organism evidence="1 2">
    <name type="scientific">Cytobacillus horneckiae</name>
    <dbReference type="NCBI Taxonomy" id="549687"/>
    <lineage>
        <taxon>Bacteria</taxon>
        <taxon>Bacillati</taxon>
        <taxon>Bacillota</taxon>
        <taxon>Bacilli</taxon>
        <taxon>Bacillales</taxon>
        <taxon>Bacillaceae</taxon>
        <taxon>Cytobacillus</taxon>
    </lineage>
</organism>
<proteinExistence type="predicted"/>
<sequence>MENNEKQESTTGFDINLNGEPLTIENKEFSKEEVQKMVSEIRAAIENTLAPLNEGLKALKNNYQTSDMKQTLQNGLSSVKKPLIEKVKEDGRLKIKLNGETIVDVEMPQSSNEEA</sequence>
<evidence type="ECO:0000313" key="1">
    <source>
        <dbReference type="EMBL" id="PKG30475.1"/>
    </source>
</evidence>
<dbReference type="EMBL" id="PISD01000007">
    <property type="protein sequence ID" value="PKG30475.1"/>
    <property type="molecule type" value="Genomic_DNA"/>
</dbReference>
<protein>
    <submittedName>
        <fullName evidence="1">Uncharacterized protein</fullName>
    </submittedName>
</protein>
<accession>A0A2N0ZLT6</accession>
<reference evidence="1 2" key="1">
    <citation type="journal article" date="2010" name="Int. J. Syst. Evol. Microbiol.">
        <title>Bacillus horneckiae sp. nov., isolated from a spacecraft-assembly clean room.</title>
        <authorList>
            <person name="Vaishampayan P."/>
            <person name="Probst A."/>
            <person name="Krishnamurthi S."/>
            <person name="Ghosh S."/>
            <person name="Osman S."/>
            <person name="McDowall A."/>
            <person name="Ruckmani A."/>
            <person name="Mayilraj S."/>
            <person name="Venkateswaran K."/>
        </authorList>
    </citation>
    <scope>NUCLEOTIDE SEQUENCE [LARGE SCALE GENOMIC DNA]</scope>
    <source>
        <strain evidence="2">1PO1SC</strain>
    </source>
</reference>
<evidence type="ECO:0000313" key="2">
    <source>
        <dbReference type="Proteomes" id="UP000233343"/>
    </source>
</evidence>
<comment type="caution">
    <text evidence="1">The sequence shown here is derived from an EMBL/GenBank/DDBJ whole genome shotgun (WGS) entry which is preliminary data.</text>
</comment>
<keyword evidence="2" id="KW-1185">Reference proteome</keyword>